<dbReference type="Proteomes" id="UP000799428">
    <property type="component" value="Unassembled WGS sequence"/>
</dbReference>
<reference evidence="2" key="1">
    <citation type="journal article" date="2020" name="Stud. Mycol.">
        <title>101 Dothideomycetes genomes: a test case for predicting lifestyles and emergence of pathogens.</title>
        <authorList>
            <person name="Haridas S."/>
            <person name="Albert R."/>
            <person name="Binder M."/>
            <person name="Bloem J."/>
            <person name="Labutti K."/>
            <person name="Salamov A."/>
            <person name="Andreopoulos B."/>
            <person name="Baker S."/>
            <person name="Barry K."/>
            <person name="Bills G."/>
            <person name="Bluhm B."/>
            <person name="Cannon C."/>
            <person name="Castanera R."/>
            <person name="Culley D."/>
            <person name="Daum C."/>
            <person name="Ezra D."/>
            <person name="Gonzalez J."/>
            <person name="Henrissat B."/>
            <person name="Kuo A."/>
            <person name="Liang C."/>
            <person name="Lipzen A."/>
            <person name="Lutzoni F."/>
            <person name="Magnuson J."/>
            <person name="Mondo S."/>
            <person name="Nolan M."/>
            <person name="Ohm R."/>
            <person name="Pangilinan J."/>
            <person name="Park H.-J."/>
            <person name="Ramirez L."/>
            <person name="Alfaro M."/>
            <person name="Sun H."/>
            <person name="Tritt A."/>
            <person name="Yoshinaga Y."/>
            <person name="Zwiers L.-H."/>
            <person name="Turgeon B."/>
            <person name="Goodwin S."/>
            <person name="Spatafora J."/>
            <person name="Crous P."/>
            <person name="Grigoriev I."/>
        </authorList>
    </citation>
    <scope>NUCLEOTIDE SEQUENCE</scope>
    <source>
        <strain evidence="2">CBS 279.74</strain>
    </source>
</reference>
<organism evidence="2 3">
    <name type="scientific">Pleomassaria siparia CBS 279.74</name>
    <dbReference type="NCBI Taxonomy" id="1314801"/>
    <lineage>
        <taxon>Eukaryota</taxon>
        <taxon>Fungi</taxon>
        <taxon>Dikarya</taxon>
        <taxon>Ascomycota</taxon>
        <taxon>Pezizomycotina</taxon>
        <taxon>Dothideomycetes</taxon>
        <taxon>Pleosporomycetidae</taxon>
        <taxon>Pleosporales</taxon>
        <taxon>Pleomassariaceae</taxon>
        <taxon>Pleomassaria</taxon>
    </lineage>
</organism>
<gene>
    <name evidence="2" type="ORF">K504DRAFT_518304</name>
</gene>
<protein>
    <submittedName>
        <fullName evidence="2">Uncharacterized protein</fullName>
    </submittedName>
</protein>
<feature type="compositionally biased region" description="Basic and acidic residues" evidence="1">
    <location>
        <begin position="89"/>
        <end position="100"/>
    </location>
</feature>
<dbReference type="AlphaFoldDB" id="A0A6G1KP40"/>
<feature type="region of interest" description="Disordered" evidence="1">
    <location>
        <begin position="49"/>
        <end position="171"/>
    </location>
</feature>
<evidence type="ECO:0000256" key="1">
    <source>
        <dbReference type="SAM" id="MobiDB-lite"/>
    </source>
</evidence>
<accession>A0A6G1KP40</accession>
<evidence type="ECO:0000313" key="3">
    <source>
        <dbReference type="Proteomes" id="UP000799428"/>
    </source>
</evidence>
<name>A0A6G1KP40_9PLEO</name>
<keyword evidence="3" id="KW-1185">Reference proteome</keyword>
<evidence type="ECO:0000313" key="2">
    <source>
        <dbReference type="EMBL" id="KAF2714097.1"/>
    </source>
</evidence>
<proteinExistence type="predicted"/>
<sequence>MGVLCPFGPSRTALRQVDRAALLNEGKFLVLDSTTHMKGALLNRTGIEFADTPVGSPEGSDENDSRDGDVDEVDEAYEEGVEENGDDQIDAKDGDGEYKQPTELMEVEDVDEDQRNVRESKQEDTFSSFQGSRKRSAPQMVAKQSDTPTMPTSPSFTLPTLLQTQRFQPHL</sequence>
<feature type="compositionally biased region" description="Acidic residues" evidence="1">
    <location>
        <begin position="69"/>
        <end position="88"/>
    </location>
</feature>
<dbReference type="EMBL" id="MU005765">
    <property type="protein sequence ID" value="KAF2714097.1"/>
    <property type="molecule type" value="Genomic_DNA"/>
</dbReference>
<feature type="compositionally biased region" description="Polar residues" evidence="1">
    <location>
        <begin position="142"/>
        <end position="171"/>
    </location>
</feature>
<feature type="compositionally biased region" description="Basic and acidic residues" evidence="1">
    <location>
        <begin position="113"/>
        <end position="124"/>
    </location>
</feature>